<dbReference type="InterPro" id="IPR000073">
    <property type="entry name" value="AB_hydrolase_1"/>
</dbReference>
<dbReference type="Pfam" id="PF12697">
    <property type="entry name" value="Abhydrolase_6"/>
    <property type="match status" value="1"/>
</dbReference>
<reference evidence="2 3" key="1">
    <citation type="journal article" date="2019" name="Mol. Biol. Evol.">
        <title>Blast fungal genomes show frequent chromosomal changes, gene gains and losses, and effector gene turnover.</title>
        <authorList>
            <person name="Gomez Luciano L.B."/>
            <person name="Jason Tsai I."/>
            <person name="Chuma I."/>
            <person name="Tosa Y."/>
            <person name="Chen Y.H."/>
            <person name="Li J.Y."/>
            <person name="Li M.Y."/>
            <person name="Jade Lu M.Y."/>
            <person name="Nakayashiki H."/>
            <person name="Li W.H."/>
        </authorList>
    </citation>
    <scope>NUCLEOTIDE SEQUENCE [LARGE SCALE GENOMIC DNA]</scope>
    <source>
        <strain evidence="2">MZ5-1-6</strain>
    </source>
</reference>
<feature type="domain" description="AB hydrolase-1" evidence="1">
    <location>
        <begin position="24"/>
        <end position="264"/>
    </location>
</feature>
<evidence type="ECO:0000313" key="2">
    <source>
        <dbReference type="EMBL" id="QBZ53610.1"/>
    </source>
</evidence>
<dbReference type="InterPro" id="IPR029058">
    <property type="entry name" value="AB_hydrolase_fold"/>
</dbReference>
<dbReference type="SUPFAM" id="SSF53474">
    <property type="entry name" value="alpha/beta-Hydrolases"/>
    <property type="match status" value="1"/>
</dbReference>
<name>A0A4P7N1B5_PYROR</name>
<dbReference type="InterPro" id="IPR050471">
    <property type="entry name" value="AB_hydrolase"/>
</dbReference>
<accession>A0A4P7N1B5</accession>
<dbReference type="Proteomes" id="UP000294847">
    <property type="component" value="Chromosome 1"/>
</dbReference>
<dbReference type="GO" id="GO:0046503">
    <property type="term" value="P:glycerolipid catabolic process"/>
    <property type="evidence" value="ECO:0007669"/>
    <property type="project" value="TreeGrafter"/>
</dbReference>
<sequence length="275" mass="28631">MVPSTLAVKGAILAYSCLGSGPLLVTVPGANGDAAIFDLAVPHLANNFTVCSYDRRGYSRSVYTEPNDLTMPVRLQTDADDVAALIDHLSPGEPALVFGTSSGAIVSLDLLSRHPEAVSFLVAHEPPLTRSLGEAGAQIQAVFQSAEDTFFSEGIHAAVQVFLGPVVASDPESVAAHDALDSPAHASNAALFFAHEINHYTAYSVDTPALQASRDKLVFDNGDDSTPPATTMTDNLAQSVGVAVEHTPGGHLGYVSKPVEFAAALAEIFAAHGKL</sequence>
<organism evidence="2 3">
    <name type="scientific">Pyricularia oryzae</name>
    <name type="common">Rice blast fungus</name>
    <name type="synonym">Magnaporthe oryzae</name>
    <dbReference type="NCBI Taxonomy" id="318829"/>
    <lineage>
        <taxon>Eukaryota</taxon>
        <taxon>Fungi</taxon>
        <taxon>Dikarya</taxon>
        <taxon>Ascomycota</taxon>
        <taxon>Pezizomycotina</taxon>
        <taxon>Sordariomycetes</taxon>
        <taxon>Sordariomycetidae</taxon>
        <taxon>Magnaporthales</taxon>
        <taxon>Pyriculariaceae</taxon>
        <taxon>Pyricularia</taxon>
    </lineage>
</organism>
<dbReference type="PANTHER" id="PTHR43433">
    <property type="entry name" value="HYDROLASE, ALPHA/BETA FOLD FAMILY PROTEIN"/>
    <property type="match status" value="1"/>
</dbReference>
<dbReference type="Gene3D" id="3.40.50.1820">
    <property type="entry name" value="alpha/beta hydrolase"/>
    <property type="match status" value="1"/>
</dbReference>
<dbReference type="PANTHER" id="PTHR43433:SF5">
    <property type="entry name" value="AB HYDROLASE-1 DOMAIN-CONTAINING PROTEIN"/>
    <property type="match status" value="1"/>
</dbReference>
<evidence type="ECO:0000313" key="3">
    <source>
        <dbReference type="Proteomes" id="UP000294847"/>
    </source>
</evidence>
<evidence type="ECO:0000259" key="1">
    <source>
        <dbReference type="Pfam" id="PF12697"/>
    </source>
</evidence>
<proteinExistence type="predicted"/>
<gene>
    <name evidence="2" type="ORF">PoMZ_09298</name>
</gene>
<protein>
    <recommendedName>
        <fullName evidence="1">AB hydrolase-1 domain-containing protein</fullName>
    </recommendedName>
</protein>
<dbReference type="EMBL" id="CP034204">
    <property type="protein sequence ID" value="QBZ53610.1"/>
    <property type="molecule type" value="Genomic_DNA"/>
</dbReference>
<dbReference type="GO" id="GO:0004806">
    <property type="term" value="F:triacylglycerol lipase activity"/>
    <property type="evidence" value="ECO:0007669"/>
    <property type="project" value="TreeGrafter"/>
</dbReference>
<dbReference type="AlphaFoldDB" id="A0A4P7N1B5"/>